<dbReference type="PROSITE" id="PS50294">
    <property type="entry name" value="WD_REPEATS_REGION"/>
    <property type="match status" value="1"/>
</dbReference>
<dbReference type="InterPro" id="IPR036322">
    <property type="entry name" value="WD40_repeat_dom_sf"/>
</dbReference>
<keyword evidence="1 3" id="KW-0853">WD repeat</keyword>
<dbReference type="Pfam" id="PF00400">
    <property type="entry name" value="WD40"/>
    <property type="match status" value="5"/>
</dbReference>
<evidence type="ECO:0000313" key="7">
    <source>
        <dbReference type="RefSeq" id="XP_013417553.1"/>
    </source>
</evidence>
<dbReference type="PROSITE" id="PS50005">
    <property type="entry name" value="TPR"/>
    <property type="match status" value="1"/>
</dbReference>
<dbReference type="GO" id="GO:0005737">
    <property type="term" value="C:cytoplasm"/>
    <property type="evidence" value="ECO:0007669"/>
    <property type="project" value="TreeGrafter"/>
</dbReference>
<dbReference type="InterPro" id="IPR011990">
    <property type="entry name" value="TPR-like_helical_dom_sf"/>
</dbReference>
<dbReference type="AlphaFoldDB" id="A0A1S3K4J0"/>
<feature type="region of interest" description="Disordered" evidence="5">
    <location>
        <begin position="646"/>
        <end position="673"/>
    </location>
</feature>
<dbReference type="PANTHER" id="PTHR15574:SF40">
    <property type="entry name" value="WD AND TETRATRICOPEPTIDE REPEATS PROTEIN 1"/>
    <property type="match status" value="1"/>
</dbReference>
<feature type="compositionally biased region" description="Basic and acidic residues" evidence="5">
    <location>
        <begin position="647"/>
        <end position="659"/>
    </location>
</feature>
<feature type="repeat" description="WD" evidence="3">
    <location>
        <begin position="613"/>
        <end position="645"/>
    </location>
</feature>
<evidence type="ECO:0000313" key="6">
    <source>
        <dbReference type="Proteomes" id="UP000085678"/>
    </source>
</evidence>
<dbReference type="GO" id="GO:0080008">
    <property type="term" value="C:Cul4-RING E3 ubiquitin ligase complex"/>
    <property type="evidence" value="ECO:0007669"/>
    <property type="project" value="TreeGrafter"/>
</dbReference>
<dbReference type="SMART" id="SM00320">
    <property type="entry name" value="WD40"/>
    <property type="match status" value="6"/>
</dbReference>
<feature type="compositionally biased region" description="Low complexity" evidence="5">
    <location>
        <begin position="343"/>
        <end position="354"/>
    </location>
</feature>
<feature type="region of interest" description="Disordered" evidence="5">
    <location>
        <begin position="527"/>
        <end position="546"/>
    </location>
</feature>
<evidence type="ECO:0000256" key="2">
    <source>
        <dbReference type="ARBA" id="ARBA00022737"/>
    </source>
</evidence>
<dbReference type="SMART" id="SM00028">
    <property type="entry name" value="TPR"/>
    <property type="match status" value="2"/>
</dbReference>
<evidence type="ECO:0000256" key="1">
    <source>
        <dbReference type="ARBA" id="ARBA00022574"/>
    </source>
</evidence>
<feature type="region of interest" description="Disordered" evidence="5">
    <location>
        <begin position="343"/>
        <end position="380"/>
    </location>
</feature>
<dbReference type="InterPro" id="IPR001680">
    <property type="entry name" value="WD40_rpt"/>
</dbReference>
<dbReference type="GeneID" id="106178771"/>
<dbReference type="RefSeq" id="XP_013417553.1">
    <property type="nucleotide sequence ID" value="XM_013562099.2"/>
</dbReference>
<feature type="repeat" description="TPR" evidence="4">
    <location>
        <begin position="401"/>
        <end position="434"/>
    </location>
</feature>
<dbReference type="PANTHER" id="PTHR15574">
    <property type="entry name" value="WD REPEAT DOMAIN-CONTAINING FAMILY"/>
    <property type="match status" value="1"/>
</dbReference>
<dbReference type="Gene3D" id="1.25.40.10">
    <property type="entry name" value="Tetratricopeptide repeat domain"/>
    <property type="match status" value="1"/>
</dbReference>
<dbReference type="PROSITE" id="PS50082">
    <property type="entry name" value="WD_REPEATS_2"/>
    <property type="match status" value="3"/>
</dbReference>
<keyword evidence="2" id="KW-0677">Repeat</keyword>
<accession>A0A1S3K4J0</accession>
<keyword evidence="6" id="KW-1185">Reference proteome</keyword>
<protein>
    <submittedName>
        <fullName evidence="7">WD and tetratricopeptide repeats protein 1 isoform X3</fullName>
    </submittedName>
</protein>
<dbReference type="InterPro" id="IPR019734">
    <property type="entry name" value="TPR_rpt"/>
</dbReference>
<dbReference type="SUPFAM" id="SSF50978">
    <property type="entry name" value="WD40 repeat-like"/>
    <property type="match status" value="1"/>
</dbReference>
<reference evidence="7" key="1">
    <citation type="submission" date="2025-08" db="UniProtKB">
        <authorList>
            <consortium name="RefSeq"/>
        </authorList>
    </citation>
    <scope>IDENTIFICATION</scope>
    <source>
        <tissue evidence="7">Gonads</tissue>
    </source>
</reference>
<feature type="repeat" description="WD" evidence="3">
    <location>
        <begin position="586"/>
        <end position="612"/>
    </location>
</feature>
<dbReference type="Gene3D" id="2.130.10.10">
    <property type="entry name" value="YVTN repeat-like/Quinoprotein amine dehydrogenase"/>
    <property type="match status" value="2"/>
</dbReference>
<name>A0A1S3K4J0_LINAN</name>
<dbReference type="InterPro" id="IPR015943">
    <property type="entry name" value="WD40/YVTN_repeat-like_dom_sf"/>
</dbReference>
<sequence>MDRPTLYNNLVKRLYQRETQDRCCVGFQRAQYVTPDLVSRIGLETELEGHAGCVNCLEWNHNGSILASGSDDCQVILWDPLRHRKLTTIQTRHQGNIFTVKFLPSSNDGTIVTGAADCKIRVHDVASKEITHVFSCHAGRVKRVAVAPNVPFMFWSAAEDGTIMQFDLREPESAYGPSPHNVLINLNAHMGPNAEAKCISINPYRPELLAVGANDPYARLYDRRMLSCKSIRFPNENTPRSPWDRQNLIYTLSSEEEFDMPRKSATYFVGGHLPQKLKDFKKRYRTLASTYVTFGPDGTELLVNLGGEQIYLFDINKPRKPQRLELPFQDLLGSNGVVKEAASCSSSSPATTSTNGYSLNGTTNGVKTNGMSKHIASKPQTGEYKSIRKHKYEGKPLSPSVDLIRQKANIAFEKQEYTEAVRLYNRALIIAPEAAVLYGNRAAAFMKRGWDGDLYAALRDCHTAIHLDTNHLKAHFRLARCLYELTWTKEAFDCLTYFKSRFPDHASSHACEALDRDIKAAIFSKTEDGASASNKPESSPSRRRRSTDLSELEKYWREEAYDYTQRFCGHCNTTTDIKEANYFGCNGQYIVAGSDDGSFFVWDKITTNMVRVLRGDDSIVNCLQPHPSFCMLATSGIDPVVRLWSPRPEDRGKDDREVVNSEEAASANQRRMNTDPLEVMLMNMGYRITNVLDEEEEGSREGAAVQCRPS</sequence>
<evidence type="ECO:0000256" key="3">
    <source>
        <dbReference type="PROSITE-ProRule" id="PRU00221"/>
    </source>
</evidence>
<dbReference type="OrthoDB" id="4869960at2759"/>
<feature type="compositionally biased region" description="Polar residues" evidence="5">
    <location>
        <begin position="355"/>
        <end position="371"/>
    </location>
</feature>
<evidence type="ECO:0000256" key="5">
    <source>
        <dbReference type="SAM" id="MobiDB-lite"/>
    </source>
</evidence>
<dbReference type="SUPFAM" id="SSF48452">
    <property type="entry name" value="TPR-like"/>
    <property type="match status" value="1"/>
</dbReference>
<gene>
    <name evidence="7" type="primary">LOC106178771</name>
</gene>
<proteinExistence type="predicted"/>
<evidence type="ECO:0000256" key="4">
    <source>
        <dbReference type="PROSITE-ProRule" id="PRU00339"/>
    </source>
</evidence>
<dbReference type="Proteomes" id="UP000085678">
    <property type="component" value="Unplaced"/>
</dbReference>
<keyword evidence="4" id="KW-0802">TPR repeat</keyword>
<organism evidence="6 7">
    <name type="scientific">Lingula anatina</name>
    <name type="common">Brachiopod</name>
    <name type="synonym">Lingula unguis</name>
    <dbReference type="NCBI Taxonomy" id="7574"/>
    <lineage>
        <taxon>Eukaryota</taxon>
        <taxon>Metazoa</taxon>
        <taxon>Spiralia</taxon>
        <taxon>Lophotrochozoa</taxon>
        <taxon>Brachiopoda</taxon>
        <taxon>Linguliformea</taxon>
        <taxon>Lingulata</taxon>
        <taxon>Lingulida</taxon>
        <taxon>Linguloidea</taxon>
        <taxon>Lingulidae</taxon>
        <taxon>Lingula</taxon>
    </lineage>
</organism>
<dbReference type="GO" id="GO:0045717">
    <property type="term" value="P:negative regulation of fatty acid biosynthetic process"/>
    <property type="evidence" value="ECO:0007669"/>
    <property type="project" value="TreeGrafter"/>
</dbReference>
<dbReference type="InterPro" id="IPR045151">
    <property type="entry name" value="DCAF8"/>
</dbReference>
<feature type="repeat" description="WD" evidence="3">
    <location>
        <begin position="47"/>
        <end position="79"/>
    </location>
</feature>